<dbReference type="GO" id="GO:0003700">
    <property type="term" value="F:DNA-binding transcription factor activity"/>
    <property type="evidence" value="ECO:0007669"/>
    <property type="project" value="InterPro"/>
</dbReference>
<feature type="binding site" evidence="7">
    <location>
        <position position="100"/>
    </location>
    <ligand>
        <name>Zn(2+)</name>
        <dbReference type="ChEBI" id="CHEBI:29105"/>
    </ligand>
</feature>
<keyword evidence="8" id="KW-0408">Iron</keyword>
<dbReference type="GO" id="GO:0008270">
    <property type="term" value="F:zinc ion binding"/>
    <property type="evidence" value="ECO:0007669"/>
    <property type="project" value="TreeGrafter"/>
</dbReference>
<comment type="similarity">
    <text evidence="1">Belongs to the Fur family.</text>
</comment>
<accession>A0A1I3HRI8</accession>
<feature type="binding site" evidence="8">
    <location>
        <position position="130"/>
    </location>
    <ligand>
        <name>Fe cation</name>
        <dbReference type="ChEBI" id="CHEBI:24875"/>
    </ligand>
</feature>
<dbReference type="Pfam" id="PF01475">
    <property type="entry name" value="FUR"/>
    <property type="match status" value="1"/>
</dbReference>
<name>A0A1I3HRI8_SELRU</name>
<dbReference type="InterPro" id="IPR002481">
    <property type="entry name" value="FUR"/>
</dbReference>
<dbReference type="PANTHER" id="PTHR33202:SF8">
    <property type="entry name" value="PEROXIDE-RESPONSIVE REPRESSOR PERR"/>
    <property type="match status" value="1"/>
</dbReference>
<keyword evidence="4" id="KW-0805">Transcription regulation</keyword>
<gene>
    <name evidence="9" type="ORF">SAMN04487861_13314</name>
</gene>
<keyword evidence="3 7" id="KW-0862">Zinc</keyword>
<dbReference type="GO" id="GO:0045892">
    <property type="term" value="P:negative regulation of DNA-templated transcription"/>
    <property type="evidence" value="ECO:0007669"/>
    <property type="project" value="TreeGrafter"/>
</dbReference>
<reference evidence="9 10" key="1">
    <citation type="submission" date="2016-10" db="EMBL/GenBank/DDBJ databases">
        <authorList>
            <person name="de Groot N.N."/>
        </authorList>
    </citation>
    <scope>NUCLEOTIDE SEQUENCE [LARGE SCALE GENOMIC DNA]</scope>
    <source>
        <strain evidence="9 10">Z108</strain>
    </source>
</reference>
<protein>
    <submittedName>
        <fullName evidence="9">Fur family transcriptional regulator, peroxide stress response regulator</fullName>
    </submittedName>
</protein>
<dbReference type="InterPro" id="IPR043135">
    <property type="entry name" value="Fur_C"/>
</dbReference>
<dbReference type="InterPro" id="IPR036390">
    <property type="entry name" value="WH_DNA-bd_sf"/>
</dbReference>
<dbReference type="CDD" id="cd07153">
    <property type="entry name" value="Fur_like"/>
    <property type="match status" value="1"/>
</dbReference>
<dbReference type="Gene3D" id="1.10.10.10">
    <property type="entry name" value="Winged helix-like DNA-binding domain superfamily/Winged helix DNA-binding domain"/>
    <property type="match status" value="1"/>
</dbReference>
<evidence type="ECO:0000256" key="6">
    <source>
        <dbReference type="ARBA" id="ARBA00023163"/>
    </source>
</evidence>
<dbReference type="GO" id="GO:1900376">
    <property type="term" value="P:regulation of secondary metabolite biosynthetic process"/>
    <property type="evidence" value="ECO:0007669"/>
    <property type="project" value="TreeGrafter"/>
</dbReference>
<dbReference type="AlphaFoldDB" id="A0A1I3HRI8"/>
<keyword evidence="6" id="KW-0804">Transcription</keyword>
<feature type="binding site" evidence="7">
    <location>
        <position position="141"/>
    </location>
    <ligand>
        <name>Zn(2+)</name>
        <dbReference type="ChEBI" id="CHEBI:29105"/>
    </ligand>
</feature>
<dbReference type="Gene3D" id="3.30.1490.190">
    <property type="match status" value="1"/>
</dbReference>
<dbReference type="SUPFAM" id="SSF46785">
    <property type="entry name" value="Winged helix' DNA-binding domain"/>
    <property type="match status" value="1"/>
</dbReference>
<keyword evidence="2" id="KW-0678">Repressor</keyword>
<dbReference type="PANTHER" id="PTHR33202">
    <property type="entry name" value="ZINC UPTAKE REGULATION PROTEIN"/>
    <property type="match status" value="1"/>
</dbReference>
<organism evidence="9 10">
    <name type="scientific">Selenomonas ruminantium</name>
    <dbReference type="NCBI Taxonomy" id="971"/>
    <lineage>
        <taxon>Bacteria</taxon>
        <taxon>Bacillati</taxon>
        <taxon>Bacillota</taxon>
        <taxon>Negativicutes</taxon>
        <taxon>Selenomonadales</taxon>
        <taxon>Selenomonadaceae</taxon>
        <taxon>Selenomonas</taxon>
    </lineage>
</organism>
<dbReference type="GO" id="GO:0000976">
    <property type="term" value="F:transcription cis-regulatory region binding"/>
    <property type="evidence" value="ECO:0007669"/>
    <property type="project" value="TreeGrafter"/>
</dbReference>
<comment type="cofactor">
    <cofactor evidence="8">
        <name>Mn(2+)</name>
        <dbReference type="ChEBI" id="CHEBI:29035"/>
    </cofactor>
    <cofactor evidence="8">
        <name>Fe(2+)</name>
        <dbReference type="ChEBI" id="CHEBI:29033"/>
    </cofactor>
    <text evidence="8">Binds 1 Mn(2+) or Fe(2+) ion per subunit.</text>
</comment>
<dbReference type="Proteomes" id="UP000183639">
    <property type="component" value="Unassembled WGS sequence"/>
</dbReference>
<sequence>MKAMLKPQEVTALLRERGFKVTPQRLAVYRALSHTTAHPNAEMLYRELQPYYPTMSLATVYKALAILCEVGLAQELNVGEDAFRYDANTATHPHVRCTCCGRVDDIMGNLDAADVEQQAAAATGYDITAHQLYFFGLCPACQNAKKH</sequence>
<evidence type="ECO:0000256" key="2">
    <source>
        <dbReference type="ARBA" id="ARBA00022491"/>
    </source>
</evidence>
<feature type="binding site" evidence="7">
    <location>
        <position position="97"/>
    </location>
    <ligand>
        <name>Zn(2+)</name>
        <dbReference type="ChEBI" id="CHEBI:29105"/>
    </ligand>
</feature>
<evidence type="ECO:0000313" key="10">
    <source>
        <dbReference type="Proteomes" id="UP000183639"/>
    </source>
</evidence>
<evidence type="ECO:0000256" key="5">
    <source>
        <dbReference type="ARBA" id="ARBA00023125"/>
    </source>
</evidence>
<keyword evidence="7" id="KW-0479">Metal-binding</keyword>
<evidence type="ECO:0000313" key="9">
    <source>
        <dbReference type="EMBL" id="SFI38291.1"/>
    </source>
</evidence>
<evidence type="ECO:0000256" key="7">
    <source>
        <dbReference type="PIRSR" id="PIRSR602481-1"/>
    </source>
</evidence>
<keyword evidence="5" id="KW-0238">DNA-binding</keyword>
<evidence type="ECO:0000256" key="8">
    <source>
        <dbReference type="PIRSR" id="PIRSR602481-2"/>
    </source>
</evidence>
<proteinExistence type="inferred from homology"/>
<evidence type="ECO:0000256" key="3">
    <source>
        <dbReference type="ARBA" id="ARBA00022833"/>
    </source>
</evidence>
<evidence type="ECO:0000256" key="1">
    <source>
        <dbReference type="ARBA" id="ARBA00007957"/>
    </source>
</evidence>
<dbReference type="InterPro" id="IPR036388">
    <property type="entry name" value="WH-like_DNA-bd_sf"/>
</dbReference>
<comment type="cofactor">
    <cofactor evidence="7">
        <name>Zn(2+)</name>
        <dbReference type="ChEBI" id="CHEBI:29105"/>
    </cofactor>
    <text evidence="7">Binds 1 zinc ion per subunit.</text>
</comment>
<dbReference type="EMBL" id="FOQK01000033">
    <property type="protein sequence ID" value="SFI38291.1"/>
    <property type="molecule type" value="Genomic_DNA"/>
</dbReference>
<evidence type="ECO:0000256" key="4">
    <source>
        <dbReference type="ARBA" id="ARBA00023015"/>
    </source>
</evidence>
<feature type="binding site" evidence="7">
    <location>
        <position position="138"/>
    </location>
    <ligand>
        <name>Zn(2+)</name>
        <dbReference type="ChEBI" id="CHEBI:29105"/>
    </ligand>
</feature>